<gene>
    <name evidence="2" type="ORF">G3569_02840</name>
</gene>
<reference evidence="2 3" key="1">
    <citation type="submission" date="2020-02" db="EMBL/GenBank/DDBJ databases">
        <title>Aliifodinibius halophilus 2W32, complete genome.</title>
        <authorList>
            <person name="Li Y."/>
            <person name="Wu S."/>
        </authorList>
    </citation>
    <scope>NUCLEOTIDE SEQUENCE [LARGE SCALE GENOMIC DNA]</scope>
    <source>
        <strain evidence="2 3">2W32</strain>
    </source>
</reference>
<dbReference type="Proteomes" id="UP000479132">
    <property type="component" value="Unassembled WGS sequence"/>
</dbReference>
<feature type="transmembrane region" description="Helical" evidence="1">
    <location>
        <begin position="12"/>
        <end position="29"/>
    </location>
</feature>
<feature type="transmembrane region" description="Helical" evidence="1">
    <location>
        <begin position="35"/>
        <end position="52"/>
    </location>
</feature>
<keyword evidence="1" id="KW-0812">Transmembrane</keyword>
<keyword evidence="3" id="KW-1185">Reference proteome</keyword>
<organism evidence="2 3">
    <name type="scientific">Fodinibius halophilus</name>
    <dbReference type="NCBI Taxonomy" id="1736908"/>
    <lineage>
        <taxon>Bacteria</taxon>
        <taxon>Pseudomonadati</taxon>
        <taxon>Balneolota</taxon>
        <taxon>Balneolia</taxon>
        <taxon>Balneolales</taxon>
        <taxon>Balneolaceae</taxon>
        <taxon>Fodinibius</taxon>
    </lineage>
</organism>
<comment type="caution">
    <text evidence="2">The sequence shown here is derived from an EMBL/GenBank/DDBJ whole genome shotgun (WGS) entry which is preliminary data.</text>
</comment>
<protein>
    <recommendedName>
        <fullName evidence="4">Peptidase MA-like domain-containing protein</fullName>
    </recommendedName>
</protein>
<accession>A0A6M1T041</accession>
<dbReference type="AlphaFoldDB" id="A0A6M1T041"/>
<feature type="transmembrane region" description="Helical" evidence="1">
    <location>
        <begin position="90"/>
        <end position="110"/>
    </location>
</feature>
<dbReference type="EMBL" id="JAALLS010000002">
    <property type="protein sequence ID" value="NGP87279.1"/>
    <property type="molecule type" value="Genomic_DNA"/>
</dbReference>
<evidence type="ECO:0000313" key="3">
    <source>
        <dbReference type="Proteomes" id="UP000479132"/>
    </source>
</evidence>
<evidence type="ECO:0000313" key="2">
    <source>
        <dbReference type="EMBL" id="NGP87279.1"/>
    </source>
</evidence>
<dbReference type="RefSeq" id="WP_165265876.1">
    <property type="nucleotide sequence ID" value="NZ_JAALLS010000002.1"/>
</dbReference>
<feature type="transmembrane region" description="Helical" evidence="1">
    <location>
        <begin position="198"/>
        <end position="217"/>
    </location>
</feature>
<name>A0A6M1T041_9BACT</name>
<feature type="transmembrane region" description="Helical" evidence="1">
    <location>
        <begin position="64"/>
        <end position="84"/>
    </location>
</feature>
<feature type="transmembrane region" description="Helical" evidence="1">
    <location>
        <begin position="166"/>
        <end position="186"/>
    </location>
</feature>
<keyword evidence="1" id="KW-0472">Membrane</keyword>
<keyword evidence="1" id="KW-1133">Transmembrane helix</keyword>
<proteinExistence type="predicted"/>
<feature type="transmembrane region" description="Helical" evidence="1">
    <location>
        <begin position="122"/>
        <end position="146"/>
    </location>
</feature>
<sequence>MFTIDRSFATQIAGPILIGTLLLFVPLLGDFHFESALLASLIGCFWAGTKASKKNHAAGDFFDALRIGFFLFLMGTPLLVNAIFTGCFSIHGLGFWLIFPLPSIFFGYSIGRLFRQWNISYAATLTFLLLLVVAVGIFVYELLTYPQVYFFNHVWGGWPGPIYDEMVVVTDAAVFFRLLTILWALFIWHIPTVGRDKYSAWIVGFASISIALFYPQLPEMGVVSPPAHIQSELGGAHSTKHFELYYDRDHYSKHEIQRIAKEHEFYFSQIVERLQLTYPDSSRITSYLYGHPWQKKKLVGAKFTSYVPVWLQQDQLHIAKQQISGSLKHELVHVLTKQFGNDLFNASWSIGLIEGLAVAVAGGSSSTSTIDQIVVSEKPYPTAKQLENSFSLKGFYGGRSGINYITSGSFVRFLLDKYPVKDIKEAYRTGDLVNSYQADWQTLAKGWHQHLDSVQVDSLDEQTAARIFGYPSLFEQDCPHVVSDFMASWDRYRYAMATEDTTRALRALDQAVATGDSVPPIKAEWSFRHLVISDLGLVQKAASLQDTTVDLQLLYADANIMTGDTVRAKKHLTRAKKLFAEKPDSLLEPALAVRMNKKHWAFYRTLRYNNQLPDATRFSRMHYRSKTRSIKKAITQEHWPLLTAYSRELLRQPVKLRYFDSYQLLIHELAALEEQALATSLLKKVQGLALRRRFKERLKIEKEWLQFLESDREPSLQ</sequence>
<evidence type="ECO:0008006" key="4">
    <source>
        <dbReference type="Google" id="ProtNLM"/>
    </source>
</evidence>
<evidence type="ECO:0000256" key="1">
    <source>
        <dbReference type="SAM" id="Phobius"/>
    </source>
</evidence>